<comment type="similarity">
    <text evidence="2">Belongs to the NRDE2 family.</text>
</comment>
<proteinExistence type="inferred from homology"/>
<keyword evidence="5" id="KW-1185">Reference proteome</keyword>
<reference evidence="5" key="1">
    <citation type="submission" date="2019-07" db="EMBL/GenBank/DDBJ databases">
        <title>De Novo Assembly of kiwifruit Actinidia rufa.</title>
        <authorList>
            <person name="Sugita-Konishi S."/>
            <person name="Sato K."/>
            <person name="Mori E."/>
            <person name="Abe Y."/>
            <person name="Kisaki G."/>
            <person name="Hamano K."/>
            <person name="Suezawa K."/>
            <person name="Otani M."/>
            <person name="Fukuda T."/>
            <person name="Manabe T."/>
            <person name="Gomi K."/>
            <person name="Tabuchi M."/>
            <person name="Akimitsu K."/>
            <person name="Kataoka I."/>
        </authorList>
    </citation>
    <scope>NUCLEOTIDE SEQUENCE [LARGE SCALE GENOMIC DNA]</scope>
    <source>
        <strain evidence="5">cv. Fuchu</strain>
    </source>
</reference>
<accession>A0A7J0DKT8</accession>
<dbReference type="InterPro" id="IPR013633">
    <property type="entry name" value="NRDE-2"/>
</dbReference>
<sequence>MLQPRPMVLHFGFLKRFSKTLKSGGRYWSVYSAVERHKNLKRIRIIVPIQSSITTPGDFIPLLDDQTSGKGVDGGLPSGASVLEESWEDEVLRRTMEFRKQTREHPHDEKVWLALSDFQDKVASKQLQKGARLQTLEKKISTLEKATELNLDA</sequence>
<evidence type="ECO:0000313" key="5">
    <source>
        <dbReference type="Proteomes" id="UP000585474"/>
    </source>
</evidence>
<protein>
    <submittedName>
        <fullName evidence="4">Uncharacterized protein</fullName>
    </submittedName>
</protein>
<evidence type="ECO:0000256" key="3">
    <source>
        <dbReference type="ARBA" id="ARBA00023242"/>
    </source>
</evidence>
<dbReference type="Proteomes" id="UP000585474">
    <property type="component" value="Unassembled WGS sequence"/>
</dbReference>
<comment type="caution">
    <text evidence="4">The sequence shown here is derived from an EMBL/GenBank/DDBJ whole genome shotgun (WGS) entry which is preliminary data.</text>
</comment>
<dbReference type="GO" id="GO:0071013">
    <property type="term" value="C:catalytic step 2 spliceosome"/>
    <property type="evidence" value="ECO:0007669"/>
    <property type="project" value="TreeGrafter"/>
</dbReference>
<dbReference type="GO" id="GO:1902369">
    <property type="term" value="P:negative regulation of RNA catabolic process"/>
    <property type="evidence" value="ECO:0007669"/>
    <property type="project" value="TreeGrafter"/>
</dbReference>
<dbReference type="OrthoDB" id="297219at2759"/>
<organism evidence="4 5">
    <name type="scientific">Actinidia rufa</name>
    <dbReference type="NCBI Taxonomy" id="165716"/>
    <lineage>
        <taxon>Eukaryota</taxon>
        <taxon>Viridiplantae</taxon>
        <taxon>Streptophyta</taxon>
        <taxon>Embryophyta</taxon>
        <taxon>Tracheophyta</taxon>
        <taxon>Spermatophyta</taxon>
        <taxon>Magnoliopsida</taxon>
        <taxon>eudicotyledons</taxon>
        <taxon>Gunneridae</taxon>
        <taxon>Pentapetalae</taxon>
        <taxon>asterids</taxon>
        <taxon>Ericales</taxon>
        <taxon>Actinidiaceae</taxon>
        <taxon>Actinidia</taxon>
    </lineage>
</organism>
<evidence type="ECO:0000313" key="4">
    <source>
        <dbReference type="EMBL" id="GFS37280.1"/>
    </source>
</evidence>
<dbReference type="Pfam" id="PF08424">
    <property type="entry name" value="NRDE-2"/>
    <property type="match status" value="1"/>
</dbReference>
<dbReference type="PANTHER" id="PTHR13471:SF0">
    <property type="entry name" value="NUCLEAR EXOSOME REGULATOR NRDE2"/>
    <property type="match status" value="1"/>
</dbReference>
<gene>
    <name evidence="4" type="ORF">Acr_00g0051100</name>
</gene>
<dbReference type="AlphaFoldDB" id="A0A7J0DKT8"/>
<evidence type="ECO:0000256" key="2">
    <source>
        <dbReference type="ARBA" id="ARBA00009265"/>
    </source>
</evidence>
<name>A0A7J0DKT8_9ERIC</name>
<dbReference type="PANTHER" id="PTHR13471">
    <property type="entry name" value="TETRATRICOPEPTIDE-LIKE HELICAL"/>
    <property type="match status" value="1"/>
</dbReference>
<evidence type="ECO:0000256" key="1">
    <source>
        <dbReference type="ARBA" id="ARBA00004123"/>
    </source>
</evidence>
<comment type="subcellular location">
    <subcellularLocation>
        <location evidence="1">Nucleus</location>
    </subcellularLocation>
</comment>
<dbReference type="GO" id="GO:0031048">
    <property type="term" value="P:regulatory ncRNA-mediated heterochromatin formation"/>
    <property type="evidence" value="ECO:0007669"/>
    <property type="project" value="TreeGrafter"/>
</dbReference>
<dbReference type="EMBL" id="BJWL01000276">
    <property type="protein sequence ID" value="GFS37280.1"/>
    <property type="molecule type" value="Genomic_DNA"/>
</dbReference>
<keyword evidence="3" id="KW-0539">Nucleus</keyword>